<gene>
    <name evidence="2" type="ORF">GUJ93_ZPchr0006g45620</name>
</gene>
<dbReference type="EMBL" id="JAAALK010000283">
    <property type="protein sequence ID" value="KAG8074340.1"/>
    <property type="molecule type" value="Genomic_DNA"/>
</dbReference>
<comment type="caution">
    <text evidence="2">The sequence shown here is derived from an EMBL/GenBank/DDBJ whole genome shotgun (WGS) entry which is preliminary data.</text>
</comment>
<evidence type="ECO:0000313" key="2">
    <source>
        <dbReference type="EMBL" id="KAG8074340.1"/>
    </source>
</evidence>
<dbReference type="AlphaFoldDB" id="A0A8J5VNZ4"/>
<accession>A0A8J5VNZ4</accession>
<protein>
    <submittedName>
        <fullName evidence="2">Uncharacterized protein</fullName>
    </submittedName>
</protein>
<organism evidence="2 3">
    <name type="scientific">Zizania palustris</name>
    <name type="common">Northern wild rice</name>
    <dbReference type="NCBI Taxonomy" id="103762"/>
    <lineage>
        <taxon>Eukaryota</taxon>
        <taxon>Viridiplantae</taxon>
        <taxon>Streptophyta</taxon>
        <taxon>Embryophyta</taxon>
        <taxon>Tracheophyta</taxon>
        <taxon>Spermatophyta</taxon>
        <taxon>Magnoliopsida</taxon>
        <taxon>Liliopsida</taxon>
        <taxon>Poales</taxon>
        <taxon>Poaceae</taxon>
        <taxon>BOP clade</taxon>
        <taxon>Oryzoideae</taxon>
        <taxon>Oryzeae</taxon>
        <taxon>Zizaniinae</taxon>
        <taxon>Zizania</taxon>
    </lineage>
</organism>
<dbReference type="Proteomes" id="UP000729402">
    <property type="component" value="Unassembled WGS sequence"/>
</dbReference>
<reference evidence="2" key="2">
    <citation type="submission" date="2021-02" db="EMBL/GenBank/DDBJ databases">
        <authorList>
            <person name="Kimball J.A."/>
            <person name="Haas M.W."/>
            <person name="Macchietto M."/>
            <person name="Kono T."/>
            <person name="Duquette J."/>
            <person name="Shao M."/>
        </authorList>
    </citation>
    <scope>NUCLEOTIDE SEQUENCE</scope>
    <source>
        <tissue evidence="2">Fresh leaf tissue</tissue>
    </source>
</reference>
<sequence length="74" mass="8375">MNDTWSMNAPPRRHHRLPSLEPTSPLAARARAEVAARRRPLPGHRLLRPFDASTLHMSSIQIRAPIAHPNFIPN</sequence>
<feature type="region of interest" description="Disordered" evidence="1">
    <location>
        <begin position="1"/>
        <end position="24"/>
    </location>
</feature>
<evidence type="ECO:0000313" key="3">
    <source>
        <dbReference type="Proteomes" id="UP000729402"/>
    </source>
</evidence>
<reference evidence="2" key="1">
    <citation type="journal article" date="2021" name="bioRxiv">
        <title>Whole Genome Assembly and Annotation of Northern Wild Rice, Zizania palustris L., Supports a Whole Genome Duplication in the Zizania Genus.</title>
        <authorList>
            <person name="Haas M."/>
            <person name="Kono T."/>
            <person name="Macchietto M."/>
            <person name="Millas R."/>
            <person name="McGilp L."/>
            <person name="Shao M."/>
            <person name="Duquette J."/>
            <person name="Hirsch C.N."/>
            <person name="Kimball J."/>
        </authorList>
    </citation>
    <scope>NUCLEOTIDE SEQUENCE</scope>
    <source>
        <tissue evidence="2">Fresh leaf tissue</tissue>
    </source>
</reference>
<keyword evidence="3" id="KW-1185">Reference proteome</keyword>
<name>A0A8J5VNZ4_ZIZPA</name>
<proteinExistence type="predicted"/>
<evidence type="ECO:0000256" key="1">
    <source>
        <dbReference type="SAM" id="MobiDB-lite"/>
    </source>
</evidence>